<feature type="signal peptide" evidence="1">
    <location>
        <begin position="1"/>
        <end position="28"/>
    </location>
</feature>
<comment type="caution">
    <text evidence="2">The sequence shown here is derived from an EMBL/GenBank/DDBJ whole genome shotgun (WGS) entry which is preliminary data.</text>
</comment>
<evidence type="ECO:0008006" key="4">
    <source>
        <dbReference type="Google" id="ProtNLM"/>
    </source>
</evidence>
<organism evidence="2 3">
    <name type="scientific">Protopolystoma xenopodis</name>
    <dbReference type="NCBI Taxonomy" id="117903"/>
    <lineage>
        <taxon>Eukaryota</taxon>
        <taxon>Metazoa</taxon>
        <taxon>Spiralia</taxon>
        <taxon>Lophotrochozoa</taxon>
        <taxon>Platyhelminthes</taxon>
        <taxon>Monogenea</taxon>
        <taxon>Polyopisthocotylea</taxon>
        <taxon>Polystomatidea</taxon>
        <taxon>Polystomatidae</taxon>
        <taxon>Protopolystoma</taxon>
    </lineage>
</organism>
<evidence type="ECO:0000256" key="1">
    <source>
        <dbReference type="SAM" id="SignalP"/>
    </source>
</evidence>
<dbReference type="AlphaFoldDB" id="A0A3S5B082"/>
<keyword evidence="1" id="KW-0732">Signal</keyword>
<gene>
    <name evidence="2" type="ORF">PXEA_LOCUS2960</name>
</gene>
<name>A0A3S5B082_9PLAT</name>
<evidence type="ECO:0000313" key="2">
    <source>
        <dbReference type="EMBL" id="VEL09520.1"/>
    </source>
</evidence>
<keyword evidence="3" id="KW-1185">Reference proteome</keyword>
<protein>
    <recommendedName>
        <fullName evidence="4">CUB domain-containing protein</fullName>
    </recommendedName>
</protein>
<evidence type="ECO:0000313" key="3">
    <source>
        <dbReference type="Proteomes" id="UP000784294"/>
    </source>
</evidence>
<proteinExistence type="predicted"/>
<dbReference type="Proteomes" id="UP000784294">
    <property type="component" value="Unassembled WGS sequence"/>
</dbReference>
<dbReference type="EMBL" id="CAAALY010006536">
    <property type="protein sequence ID" value="VEL09520.1"/>
    <property type="molecule type" value="Genomic_DNA"/>
</dbReference>
<sequence>MTSPPNWFGHSCRLTLTLHFVLANLCSAETCDSLWRHRAADQKAFDTVTVTGGFDFDVAQLNYSFGGLSCTLGIRHKSGNILTILVDLISSCDLSLWRQDPVHAAHHFLSSCPVMPKTNREIKHSPKYSSFATLRLGCGAYNLCDSAFLLSARRTLWSKQPPGWQHGRHMSEISTRSAGELDHKRHEPIQATSSTLELALFAHIHSPMWTGLTPFTRPPDRSLTLFHSNPWLTSGSSGLIYEARVVEGGG</sequence>
<feature type="chain" id="PRO_5018751162" description="CUB domain-containing protein" evidence="1">
    <location>
        <begin position="29"/>
        <end position="250"/>
    </location>
</feature>
<accession>A0A3S5B082</accession>
<reference evidence="2" key="1">
    <citation type="submission" date="2018-11" db="EMBL/GenBank/DDBJ databases">
        <authorList>
            <consortium name="Pathogen Informatics"/>
        </authorList>
    </citation>
    <scope>NUCLEOTIDE SEQUENCE</scope>
</reference>